<dbReference type="EMBL" id="KN601608">
    <property type="protein sequence ID" value="KHJ80178.1"/>
    <property type="molecule type" value="Genomic_DNA"/>
</dbReference>
<dbReference type="InterPro" id="IPR012292">
    <property type="entry name" value="Globin/Proto"/>
</dbReference>
<name>A0A0B1S4C2_OESDE</name>
<dbReference type="OrthoDB" id="5843513at2759"/>
<evidence type="ECO:0000313" key="2">
    <source>
        <dbReference type="EMBL" id="KHJ80178.1"/>
    </source>
</evidence>
<proteinExistence type="predicted"/>
<feature type="domain" description="Globin" evidence="1">
    <location>
        <begin position="46"/>
        <end position="185"/>
    </location>
</feature>
<dbReference type="GO" id="GO:0019825">
    <property type="term" value="F:oxygen binding"/>
    <property type="evidence" value="ECO:0007669"/>
    <property type="project" value="InterPro"/>
</dbReference>
<protein>
    <recommendedName>
        <fullName evidence="1">Globin domain-containing protein</fullName>
    </recommendedName>
</protein>
<dbReference type="InterPro" id="IPR009050">
    <property type="entry name" value="Globin-like_sf"/>
</dbReference>
<sequence>MRGAFIGRKSNLSRLQAAAVQKTQEDVRSGSVAAMTNGSRKMSSGLVPSLNRLRIQQCFKAARPTMGDAILKRAASNRSDMRNFMSRLNEQQVEHMGKQFYSLIAESVENIDRPELVQQHARAFGETYAGLCQLGFRPDFFAALADAAIAECVKLDGGTHKRCETLLAWSQLIGAIFTSVRDGYYSRVRYQRRSSLPQNTVTKQLSMDFSKSVDQEAYIH</sequence>
<dbReference type="PROSITE" id="PS01033">
    <property type="entry name" value="GLOBIN"/>
    <property type="match status" value="1"/>
</dbReference>
<dbReference type="AlphaFoldDB" id="A0A0B1S4C2"/>
<evidence type="ECO:0000259" key="1">
    <source>
        <dbReference type="PROSITE" id="PS01033"/>
    </source>
</evidence>
<gene>
    <name evidence="2" type="ORF">OESDEN_20153</name>
</gene>
<evidence type="ECO:0000313" key="3">
    <source>
        <dbReference type="Proteomes" id="UP000053660"/>
    </source>
</evidence>
<dbReference type="Proteomes" id="UP000053660">
    <property type="component" value="Unassembled WGS sequence"/>
</dbReference>
<dbReference type="InterPro" id="IPR000971">
    <property type="entry name" value="Globin"/>
</dbReference>
<accession>A0A0B1S4C2</accession>
<keyword evidence="3" id="KW-1185">Reference proteome</keyword>
<organism evidence="2 3">
    <name type="scientific">Oesophagostomum dentatum</name>
    <name type="common">Nodular worm</name>
    <dbReference type="NCBI Taxonomy" id="61180"/>
    <lineage>
        <taxon>Eukaryota</taxon>
        <taxon>Metazoa</taxon>
        <taxon>Ecdysozoa</taxon>
        <taxon>Nematoda</taxon>
        <taxon>Chromadorea</taxon>
        <taxon>Rhabditida</taxon>
        <taxon>Rhabditina</taxon>
        <taxon>Rhabditomorpha</taxon>
        <taxon>Strongyloidea</taxon>
        <taxon>Strongylidae</taxon>
        <taxon>Oesophagostomum</taxon>
    </lineage>
</organism>
<dbReference type="SUPFAM" id="SSF46458">
    <property type="entry name" value="Globin-like"/>
    <property type="match status" value="1"/>
</dbReference>
<dbReference type="Gene3D" id="1.10.490.10">
    <property type="entry name" value="Globins"/>
    <property type="match status" value="1"/>
</dbReference>
<dbReference type="GO" id="GO:0020037">
    <property type="term" value="F:heme binding"/>
    <property type="evidence" value="ECO:0007669"/>
    <property type="project" value="InterPro"/>
</dbReference>
<reference evidence="2 3" key="1">
    <citation type="submission" date="2014-03" db="EMBL/GenBank/DDBJ databases">
        <title>Draft genome of the hookworm Oesophagostomum dentatum.</title>
        <authorList>
            <person name="Mitreva M."/>
        </authorList>
    </citation>
    <scope>NUCLEOTIDE SEQUENCE [LARGE SCALE GENOMIC DNA]</scope>
    <source>
        <strain evidence="2 3">OD-Hann</strain>
    </source>
</reference>